<sequence>MEPEFEPYLPVLMPSLLMASAKANISVYGRRGARWLGKRVCRGQVLGVRTLAAEEKCQAFEMLVIYCLTLGARFAPYLAQTLELPSLKFYFHLALVCVM</sequence>
<protein>
    <submittedName>
        <fullName evidence="1">Uncharacterized protein</fullName>
    </submittedName>
</protein>
<keyword evidence="2" id="KW-1185">Reference proteome</keyword>
<organism evidence="1 2">
    <name type="scientific">Pluteus cervinus</name>
    <dbReference type="NCBI Taxonomy" id="181527"/>
    <lineage>
        <taxon>Eukaryota</taxon>
        <taxon>Fungi</taxon>
        <taxon>Dikarya</taxon>
        <taxon>Basidiomycota</taxon>
        <taxon>Agaricomycotina</taxon>
        <taxon>Agaricomycetes</taxon>
        <taxon>Agaricomycetidae</taxon>
        <taxon>Agaricales</taxon>
        <taxon>Pluteineae</taxon>
        <taxon>Pluteaceae</taxon>
        <taxon>Pluteus</taxon>
    </lineage>
</organism>
<dbReference type="EMBL" id="ML208373">
    <property type="protein sequence ID" value="TFK67557.1"/>
    <property type="molecule type" value="Genomic_DNA"/>
</dbReference>
<proteinExistence type="predicted"/>
<dbReference type="Proteomes" id="UP000308600">
    <property type="component" value="Unassembled WGS sequence"/>
</dbReference>
<gene>
    <name evidence="1" type="ORF">BDN72DRAFT_93789</name>
</gene>
<evidence type="ECO:0000313" key="1">
    <source>
        <dbReference type="EMBL" id="TFK67557.1"/>
    </source>
</evidence>
<reference evidence="1 2" key="1">
    <citation type="journal article" date="2019" name="Nat. Ecol. Evol.">
        <title>Megaphylogeny resolves global patterns of mushroom evolution.</title>
        <authorList>
            <person name="Varga T."/>
            <person name="Krizsan K."/>
            <person name="Foldi C."/>
            <person name="Dima B."/>
            <person name="Sanchez-Garcia M."/>
            <person name="Sanchez-Ramirez S."/>
            <person name="Szollosi G.J."/>
            <person name="Szarkandi J.G."/>
            <person name="Papp V."/>
            <person name="Albert L."/>
            <person name="Andreopoulos W."/>
            <person name="Angelini C."/>
            <person name="Antonin V."/>
            <person name="Barry K.W."/>
            <person name="Bougher N.L."/>
            <person name="Buchanan P."/>
            <person name="Buyck B."/>
            <person name="Bense V."/>
            <person name="Catcheside P."/>
            <person name="Chovatia M."/>
            <person name="Cooper J."/>
            <person name="Damon W."/>
            <person name="Desjardin D."/>
            <person name="Finy P."/>
            <person name="Geml J."/>
            <person name="Haridas S."/>
            <person name="Hughes K."/>
            <person name="Justo A."/>
            <person name="Karasinski D."/>
            <person name="Kautmanova I."/>
            <person name="Kiss B."/>
            <person name="Kocsube S."/>
            <person name="Kotiranta H."/>
            <person name="LaButti K.M."/>
            <person name="Lechner B.E."/>
            <person name="Liimatainen K."/>
            <person name="Lipzen A."/>
            <person name="Lukacs Z."/>
            <person name="Mihaltcheva S."/>
            <person name="Morgado L.N."/>
            <person name="Niskanen T."/>
            <person name="Noordeloos M.E."/>
            <person name="Ohm R.A."/>
            <person name="Ortiz-Santana B."/>
            <person name="Ovrebo C."/>
            <person name="Racz N."/>
            <person name="Riley R."/>
            <person name="Savchenko A."/>
            <person name="Shiryaev A."/>
            <person name="Soop K."/>
            <person name="Spirin V."/>
            <person name="Szebenyi C."/>
            <person name="Tomsovsky M."/>
            <person name="Tulloss R.E."/>
            <person name="Uehling J."/>
            <person name="Grigoriev I.V."/>
            <person name="Vagvolgyi C."/>
            <person name="Papp T."/>
            <person name="Martin F.M."/>
            <person name="Miettinen O."/>
            <person name="Hibbett D.S."/>
            <person name="Nagy L.G."/>
        </authorList>
    </citation>
    <scope>NUCLEOTIDE SEQUENCE [LARGE SCALE GENOMIC DNA]</scope>
    <source>
        <strain evidence="1 2">NL-1719</strain>
    </source>
</reference>
<evidence type="ECO:0000313" key="2">
    <source>
        <dbReference type="Proteomes" id="UP000308600"/>
    </source>
</evidence>
<name>A0ACD3APJ7_9AGAR</name>
<accession>A0ACD3APJ7</accession>